<evidence type="ECO:0000256" key="2">
    <source>
        <dbReference type="ARBA" id="ARBA00022723"/>
    </source>
</evidence>
<dbReference type="GO" id="GO:0046872">
    <property type="term" value="F:metal ion binding"/>
    <property type="evidence" value="ECO:0007669"/>
    <property type="project" value="UniProtKB-KW"/>
</dbReference>
<dbReference type="InterPro" id="IPR036884">
    <property type="entry name" value="2Fe-2S-bd_dom_sf"/>
</dbReference>
<protein>
    <recommendedName>
        <fullName evidence="6">2Fe-2S ferredoxin-type domain-containing protein</fullName>
    </recommendedName>
</protein>
<evidence type="ECO:0000256" key="1">
    <source>
        <dbReference type="ARBA" id="ARBA00022714"/>
    </source>
</evidence>
<keyword evidence="2" id="KW-0479">Metal-binding</keyword>
<accession>X1EHL4</accession>
<dbReference type="PANTHER" id="PTHR44379:SF8">
    <property type="entry name" value="XANTHINE DEHYDROGENASE IRON-SULFUR-BINDING SUBUNIT XDHC-RELATED"/>
    <property type="match status" value="1"/>
</dbReference>
<dbReference type="InterPro" id="IPR051452">
    <property type="entry name" value="Diverse_Oxidoreductases"/>
</dbReference>
<sequence length="140" mass="15263">MEEYRVELTVNDEKISAAAKAEESLLKFLRRNGFTEVKCGCEKGDCGTCTVIMNGKTIKSCITLAMQANGKEILTAKGLEKIEIGRKLQESFVQHGAVQCGFCTAGMLMAAKGYIDKNPEPDKAEIRKAISGNLCRCTGY</sequence>
<dbReference type="InterPro" id="IPR002888">
    <property type="entry name" value="2Fe-2S-bd"/>
</dbReference>
<dbReference type="InterPro" id="IPR001041">
    <property type="entry name" value="2Fe-2S_ferredoxin-type"/>
</dbReference>
<evidence type="ECO:0000256" key="3">
    <source>
        <dbReference type="ARBA" id="ARBA00023002"/>
    </source>
</evidence>
<dbReference type="Gene3D" id="1.10.150.120">
    <property type="entry name" value="[2Fe-2S]-binding domain"/>
    <property type="match status" value="1"/>
</dbReference>
<dbReference type="InterPro" id="IPR006058">
    <property type="entry name" value="2Fe2S_fd_BS"/>
</dbReference>
<dbReference type="PROSITE" id="PS00197">
    <property type="entry name" value="2FE2S_FER_1"/>
    <property type="match status" value="1"/>
</dbReference>
<dbReference type="InterPro" id="IPR036010">
    <property type="entry name" value="2Fe-2S_ferredoxin-like_sf"/>
</dbReference>
<keyword evidence="5" id="KW-0411">Iron-sulfur</keyword>
<dbReference type="SUPFAM" id="SSF54292">
    <property type="entry name" value="2Fe-2S ferredoxin-like"/>
    <property type="match status" value="1"/>
</dbReference>
<organism evidence="7">
    <name type="scientific">marine sediment metagenome</name>
    <dbReference type="NCBI Taxonomy" id="412755"/>
    <lineage>
        <taxon>unclassified sequences</taxon>
        <taxon>metagenomes</taxon>
        <taxon>ecological metagenomes</taxon>
    </lineage>
</organism>
<proteinExistence type="predicted"/>
<dbReference type="SUPFAM" id="SSF47741">
    <property type="entry name" value="CO dehydrogenase ISP C-domain like"/>
    <property type="match status" value="1"/>
</dbReference>
<dbReference type="EMBL" id="BARU01003016">
    <property type="protein sequence ID" value="GAH19860.1"/>
    <property type="molecule type" value="Genomic_DNA"/>
</dbReference>
<name>X1EHL4_9ZZZZ</name>
<feature type="domain" description="2Fe-2S ferredoxin-type" evidence="6">
    <location>
        <begin position="4"/>
        <end position="79"/>
    </location>
</feature>
<dbReference type="Pfam" id="PF00111">
    <property type="entry name" value="Fer2"/>
    <property type="match status" value="1"/>
</dbReference>
<dbReference type="PROSITE" id="PS51085">
    <property type="entry name" value="2FE2S_FER_2"/>
    <property type="match status" value="1"/>
</dbReference>
<dbReference type="InterPro" id="IPR012675">
    <property type="entry name" value="Beta-grasp_dom_sf"/>
</dbReference>
<reference evidence="7" key="1">
    <citation type="journal article" date="2014" name="Front. Microbiol.">
        <title>High frequency of phylogenetically diverse reductive dehalogenase-homologous genes in deep subseafloor sedimentary metagenomes.</title>
        <authorList>
            <person name="Kawai M."/>
            <person name="Futagami T."/>
            <person name="Toyoda A."/>
            <person name="Takaki Y."/>
            <person name="Nishi S."/>
            <person name="Hori S."/>
            <person name="Arai W."/>
            <person name="Tsubouchi T."/>
            <person name="Morono Y."/>
            <person name="Uchiyama I."/>
            <person name="Ito T."/>
            <person name="Fujiyama A."/>
            <person name="Inagaki F."/>
            <person name="Takami H."/>
        </authorList>
    </citation>
    <scope>NUCLEOTIDE SEQUENCE</scope>
    <source>
        <strain evidence="7">Expedition CK06-06</strain>
    </source>
</reference>
<dbReference type="GO" id="GO:0051537">
    <property type="term" value="F:2 iron, 2 sulfur cluster binding"/>
    <property type="evidence" value="ECO:0007669"/>
    <property type="project" value="UniProtKB-KW"/>
</dbReference>
<keyword evidence="1" id="KW-0001">2Fe-2S</keyword>
<dbReference type="Gene3D" id="3.10.20.30">
    <property type="match status" value="1"/>
</dbReference>
<evidence type="ECO:0000256" key="4">
    <source>
        <dbReference type="ARBA" id="ARBA00023004"/>
    </source>
</evidence>
<feature type="non-terminal residue" evidence="7">
    <location>
        <position position="140"/>
    </location>
</feature>
<keyword evidence="4" id="KW-0408">Iron</keyword>
<evidence type="ECO:0000313" key="7">
    <source>
        <dbReference type="EMBL" id="GAH19860.1"/>
    </source>
</evidence>
<dbReference type="AlphaFoldDB" id="X1EHL4"/>
<dbReference type="PANTHER" id="PTHR44379">
    <property type="entry name" value="OXIDOREDUCTASE WITH IRON-SULFUR SUBUNIT"/>
    <property type="match status" value="1"/>
</dbReference>
<dbReference type="Pfam" id="PF01799">
    <property type="entry name" value="Fer2_2"/>
    <property type="match status" value="1"/>
</dbReference>
<dbReference type="CDD" id="cd00207">
    <property type="entry name" value="fer2"/>
    <property type="match status" value="1"/>
</dbReference>
<evidence type="ECO:0000256" key="5">
    <source>
        <dbReference type="ARBA" id="ARBA00023014"/>
    </source>
</evidence>
<evidence type="ECO:0000259" key="6">
    <source>
        <dbReference type="PROSITE" id="PS51085"/>
    </source>
</evidence>
<dbReference type="GO" id="GO:0016491">
    <property type="term" value="F:oxidoreductase activity"/>
    <property type="evidence" value="ECO:0007669"/>
    <property type="project" value="UniProtKB-KW"/>
</dbReference>
<keyword evidence="3" id="KW-0560">Oxidoreductase</keyword>
<gene>
    <name evidence="7" type="ORF">S03H2_06769</name>
</gene>
<comment type="caution">
    <text evidence="7">The sequence shown here is derived from an EMBL/GenBank/DDBJ whole genome shotgun (WGS) entry which is preliminary data.</text>
</comment>